<comment type="caution">
    <text evidence="3">The sequence shown here is derived from an EMBL/GenBank/DDBJ whole genome shotgun (WGS) entry which is preliminary data.</text>
</comment>
<gene>
    <name evidence="3" type="ORF">PCOR1329_LOCUS38319</name>
</gene>
<protein>
    <submittedName>
        <fullName evidence="3">Uncharacterized protein</fullName>
    </submittedName>
</protein>
<dbReference type="EMBL" id="CAUYUJ010014638">
    <property type="protein sequence ID" value="CAK0844157.1"/>
    <property type="molecule type" value="Genomic_DNA"/>
</dbReference>
<feature type="transmembrane region" description="Helical" evidence="2">
    <location>
        <begin position="195"/>
        <end position="213"/>
    </location>
</feature>
<reference evidence="3" key="1">
    <citation type="submission" date="2023-10" db="EMBL/GenBank/DDBJ databases">
        <authorList>
            <person name="Chen Y."/>
            <person name="Shah S."/>
            <person name="Dougan E. K."/>
            <person name="Thang M."/>
            <person name="Chan C."/>
        </authorList>
    </citation>
    <scope>NUCLEOTIDE SEQUENCE [LARGE SCALE GENOMIC DNA]</scope>
</reference>
<evidence type="ECO:0000313" key="3">
    <source>
        <dbReference type="EMBL" id="CAK0844157.1"/>
    </source>
</evidence>
<name>A0ABN9TF40_9DINO</name>
<dbReference type="Proteomes" id="UP001189429">
    <property type="component" value="Unassembled WGS sequence"/>
</dbReference>
<evidence type="ECO:0000256" key="2">
    <source>
        <dbReference type="SAM" id="Phobius"/>
    </source>
</evidence>
<organism evidence="3 4">
    <name type="scientific">Prorocentrum cordatum</name>
    <dbReference type="NCBI Taxonomy" id="2364126"/>
    <lineage>
        <taxon>Eukaryota</taxon>
        <taxon>Sar</taxon>
        <taxon>Alveolata</taxon>
        <taxon>Dinophyceae</taxon>
        <taxon>Prorocentrales</taxon>
        <taxon>Prorocentraceae</taxon>
        <taxon>Prorocentrum</taxon>
    </lineage>
</organism>
<keyword evidence="2" id="KW-0472">Membrane</keyword>
<feature type="transmembrane region" description="Helical" evidence="2">
    <location>
        <begin position="291"/>
        <end position="313"/>
    </location>
</feature>
<keyword evidence="2" id="KW-1133">Transmembrane helix</keyword>
<sequence>MQILGDVRVMCHEDDEYDSKGSFEIPSRPADRVAHCRNTSTTTTICEQSTKTPCEMVLRYGCEKGPPEQADKVCPIGYQECPKHKGLEAVCPPREHENVGWRDFTCCFNGTQVGLPLYGVREAPTYVQVFGYMKWAQKQTKRYTSEDYCPWRGYRCQLLNDFASNGIKCNFLLGIEAIALFLAVCLGFSRYRHKFMSFIAVLYLAAGGTGVLGRRDPEVYKYRNKYVTDSLVEEDSLLKPHFDDPEIGANGKPWSPGNPEWAYYKFNAQIDYTTRDPEYPEGYRRLWGWRLGCAQCVLCFLSCICALELFFAYQNASPILGVIQLFAFIMCCVPCVCRTFIDNYLAPYPVLWIYPWQKLYPKSFTVGSWLPEPFDTIYDCVLMLPERRAADNLAMNPWRQCCPLAEGWQDLQGLEKVYDNQQFIEGASMAPCKVGKASAGGPGAGVDFSVDQTGERLQTSGGDESLATGLADCSDKPRELDKAAVAKATKKAARAGGAGESAADAGRRQEVQESDPDASKLVARAPPSLSYPGADIKFGAEASLDGSGR</sequence>
<proteinExistence type="predicted"/>
<feature type="region of interest" description="Disordered" evidence="1">
    <location>
        <begin position="487"/>
        <end position="549"/>
    </location>
</feature>
<keyword evidence="2" id="KW-0812">Transmembrane</keyword>
<keyword evidence="4" id="KW-1185">Reference proteome</keyword>
<evidence type="ECO:0000313" key="4">
    <source>
        <dbReference type="Proteomes" id="UP001189429"/>
    </source>
</evidence>
<feature type="transmembrane region" description="Helical" evidence="2">
    <location>
        <begin position="319"/>
        <end position="341"/>
    </location>
</feature>
<feature type="transmembrane region" description="Helical" evidence="2">
    <location>
        <begin position="171"/>
        <end position="189"/>
    </location>
</feature>
<accession>A0ABN9TF40</accession>
<evidence type="ECO:0000256" key="1">
    <source>
        <dbReference type="SAM" id="MobiDB-lite"/>
    </source>
</evidence>